<name>A0A1H2M2J0_9ACTN</name>
<dbReference type="AlphaFoldDB" id="A0A1H2M2J0"/>
<feature type="compositionally biased region" description="Low complexity" evidence="1">
    <location>
        <begin position="24"/>
        <end position="35"/>
    </location>
</feature>
<feature type="region of interest" description="Disordered" evidence="1">
    <location>
        <begin position="1"/>
        <end position="60"/>
    </location>
</feature>
<protein>
    <recommendedName>
        <fullName evidence="4">DUF3558 domain-containing protein</fullName>
    </recommendedName>
</protein>
<evidence type="ECO:0000313" key="2">
    <source>
        <dbReference type="EMBL" id="SDU87332.1"/>
    </source>
</evidence>
<proteinExistence type="predicted"/>
<evidence type="ECO:0008006" key="4">
    <source>
        <dbReference type="Google" id="ProtNLM"/>
    </source>
</evidence>
<feature type="compositionally biased region" description="Polar residues" evidence="1">
    <location>
        <begin position="36"/>
        <end position="48"/>
    </location>
</feature>
<gene>
    <name evidence="2" type="ORF">SAMN04488544_1275</name>
</gene>
<evidence type="ECO:0000256" key="1">
    <source>
        <dbReference type="SAM" id="MobiDB-lite"/>
    </source>
</evidence>
<reference evidence="3" key="1">
    <citation type="submission" date="2016-10" db="EMBL/GenBank/DDBJ databases">
        <authorList>
            <person name="Varghese N."/>
            <person name="Submissions S."/>
        </authorList>
    </citation>
    <scope>NUCLEOTIDE SEQUENCE [LARGE SCALE GENOMIC DNA]</scope>
    <source>
        <strain evidence="3">DSM 21743</strain>
    </source>
</reference>
<accession>A0A1H2M2J0</accession>
<organism evidence="2 3">
    <name type="scientific">Microlunatus sagamiharensis</name>
    <dbReference type="NCBI Taxonomy" id="546874"/>
    <lineage>
        <taxon>Bacteria</taxon>
        <taxon>Bacillati</taxon>
        <taxon>Actinomycetota</taxon>
        <taxon>Actinomycetes</taxon>
        <taxon>Propionibacteriales</taxon>
        <taxon>Propionibacteriaceae</taxon>
        <taxon>Microlunatus</taxon>
    </lineage>
</organism>
<dbReference type="EMBL" id="LT629799">
    <property type="protein sequence ID" value="SDU87332.1"/>
    <property type="molecule type" value="Genomic_DNA"/>
</dbReference>
<dbReference type="Proteomes" id="UP000198825">
    <property type="component" value="Chromosome I"/>
</dbReference>
<evidence type="ECO:0000313" key="3">
    <source>
        <dbReference type="Proteomes" id="UP000198825"/>
    </source>
</evidence>
<dbReference type="RefSeq" id="WP_157719848.1">
    <property type="nucleotide sequence ID" value="NZ_LT629799.1"/>
</dbReference>
<sequence>MLTVLTAGCGAPADSGFSGPTTFPDPSSSAPGDGPTTQAGNQPTSNDPADQASHDQKADAACRSLGVESAIREVVPNADIVYSWTVPTTGEAQCYWQDPAVPMAQRDSVPEVFTFVRPSTRHTLHSDRQSSEGVGDNIEDVDDLGDDAFVSTESGGPANVSVLKEHGDDRSTIYQFVVSNVPDGGKEDAISIAQAAKLVTY</sequence>
<keyword evidence="3" id="KW-1185">Reference proteome</keyword>